<feature type="binding site" evidence="2">
    <location>
        <position position="96"/>
    </location>
    <ligand>
        <name>Mg(2+)</name>
        <dbReference type="ChEBI" id="CHEBI:18420"/>
    </ligand>
</feature>
<dbReference type="Proteomes" id="UP001172082">
    <property type="component" value="Unassembled WGS sequence"/>
</dbReference>
<dbReference type="HAMAP" id="MF_00336">
    <property type="entry name" value="BioD"/>
    <property type="match status" value="1"/>
</dbReference>
<dbReference type="Pfam" id="PF13500">
    <property type="entry name" value="AAA_26"/>
    <property type="match status" value="1"/>
</dbReference>
<keyword evidence="2" id="KW-0460">Magnesium</keyword>
<keyword evidence="2" id="KW-0547">Nucleotide-binding</keyword>
<accession>A0ABT8KGP2</accession>
<comment type="function">
    <text evidence="2">Catalyzes a mechanistically unusual reaction, the ATP-dependent insertion of CO2 between the N7 and N8 nitrogen atoms of 7,8-diaminopelargonic acid (DAPA, also called 7,8-diammoniononanoate) to form a ureido ring.</text>
</comment>
<dbReference type="InterPro" id="IPR004472">
    <property type="entry name" value="DTB_synth_BioD"/>
</dbReference>
<keyword evidence="2" id="KW-0067">ATP-binding</keyword>
<keyword evidence="2" id="KW-0479">Metal-binding</keyword>
<dbReference type="InterPro" id="IPR027417">
    <property type="entry name" value="P-loop_NTPase"/>
</dbReference>
<evidence type="ECO:0000313" key="3">
    <source>
        <dbReference type="EMBL" id="MDN5199872.1"/>
    </source>
</evidence>
<evidence type="ECO:0000256" key="1">
    <source>
        <dbReference type="ARBA" id="ARBA00022756"/>
    </source>
</evidence>
<dbReference type="SUPFAM" id="SSF52540">
    <property type="entry name" value="P-loop containing nucleoside triphosphate hydrolases"/>
    <property type="match status" value="1"/>
</dbReference>
<comment type="caution">
    <text evidence="3">The sequence shown here is derived from an EMBL/GenBank/DDBJ whole genome shotgun (WGS) entry which is preliminary data.</text>
</comment>
<dbReference type="Gene3D" id="3.40.50.300">
    <property type="entry name" value="P-loop containing nucleotide triphosphate hydrolases"/>
    <property type="match status" value="1"/>
</dbReference>
<feature type="active site" evidence="2">
    <location>
        <position position="31"/>
    </location>
</feature>
<feature type="binding site" evidence="2">
    <location>
        <position position="40"/>
    </location>
    <ligand>
        <name>ATP</name>
        <dbReference type="ChEBI" id="CHEBI:30616"/>
    </ligand>
</feature>
<comment type="similarity">
    <text evidence="2">Belongs to the dethiobiotin synthetase family.</text>
</comment>
<keyword evidence="4" id="KW-1185">Reference proteome</keyword>
<feature type="binding site" evidence="2">
    <location>
        <position position="15"/>
    </location>
    <ligand>
        <name>Mg(2+)</name>
        <dbReference type="ChEBI" id="CHEBI:18420"/>
    </ligand>
</feature>
<feature type="binding site" evidence="2">
    <location>
        <begin position="96"/>
        <end position="99"/>
    </location>
    <ligand>
        <name>ATP</name>
        <dbReference type="ChEBI" id="CHEBI:30616"/>
    </ligand>
</feature>
<gene>
    <name evidence="2 3" type="primary">bioD</name>
    <name evidence="3" type="ORF">QQ008_00825</name>
</gene>
<feature type="binding site" evidence="2">
    <location>
        <position position="40"/>
    </location>
    <ligand>
        <name>Mg(2+)</name>
        <dbReference type="ChEBI" id="CHEBI:18420"/>
    </ligand>
</feature>
<dbReference type="PANTHER" id="PTHR43210">
    <property type="entry name" value="DETHIOBIOTIN SYNTHETASE"/>
    <property type="match status" value="1"/>
</dbReference>
<comment type="catalytic activity">
    <reaction evidence="2">
        <text>(7R,8S)-7,8-diammoniononanoate + CO2 + ATP = (4R,5S)-dethiobiotin + ADP + phosphate + 3 H(+)</text>
        <dbReference type="Rhea" id="RHEA:15805"/>
        <dbReference type="ChEBI" id="CHEBI:15378"/>
        <dbReference type="ChEBI" id="CHEBI:16526"/>
        <dbReference type="ChEBI" id="CHEBI:30616"/>
        <dbReference type="ChEBI" id="CHEBI:43474"/>
        <dbReference type="ChEBI" id="CHEBI:149469"/>
        <dbReference type="ChEBI" id="CHEBI:149473"/>
        <dbReference type="ChEBI" id="CHEBI:456216"/>
        <dbReference type="EC" id="6.3.3.3"/>
    </reaction>
</comment>
<dbReference type="CDD" id="cd03109">
    <property type="entry name" value="DTBS"/>
    <property type="match status" value="1"/>
</dbReference>
<sequence length="202" mass="22477">MNYFVTAIGTDSGKTVVSAILIEALKADYWKPVQAGYPTDSTVIKELLPNANITFHRERYLLNTPASPHAAAKIDHVEINLNDFKVPETKRNLVIEGAGGLMVPLNDKDMVHDLIPVCKAEVILVANLYLGSINHTLLSINLLKQKGYKVKGIIFNGEENIESERIILEQSGYLCLLRIRPEAQVDHNMIRTYADKIAGKLI</sequence>
<reference evidence="3" key="1">
    <citation type="submission" date="2023-06" db="EMBL/GenBank/DDBJ databases">
        <title>Genomic of Parafulvivirga corallium.</title>
        <authorList>
            <person name="Wang G."/>
        </authorList>
    </citation>
    <scope>NUCLEOTIDE SEQUENCE</scope>
    <source>
        <strain evidence="3">BMA10</strain>
    </source>
</reference>
<organism evidence="3 4">
    <name type="scientific">Splendidivirga corallicola</name>
    <dbReference type="NCBI Taxonomy" id="3051826"/>
    <lineage>
        <taxon>Bacteria</taxon>
        <taxon>Pseudomonadati</taxon>
        <taxon>Bacteroidota</taxon>
        <taxon>Cytophagia</taxon>
        <taxon>Cytophagales</taxon>
        <taxon>Splendidivirgaceae</taxon>
        <taxon>Splendidivirga</taxon>
    </lineage>
</organism>
<dbReference type="GO" id="GO:0004141">
    <property type="term" value="F:dethiobiotin synthase activity"/>
    <property type="evidence" value="ECO:0007669"/>
    <property type="project" value="UniProtKB-EC"/>
</dbReference>
<dbReference type="RefSeq" id="WP_346749903.1">
    <property type="nucleotide sequence ID" value="NZ_JAUJEA010000001.1"/>
</dbReference>
<dbReference type="EMBL" id="JAUJEA010000001">
    <property type="protein sequence ID" value="MDN5199872.1"/>
    <property type="molecule type" value="Genomic_DNA"/>
</dbReference>
<comment type="caution">
    <text evidence="2">Lacks conserved residue(s) required for the propagation of feature annotation.</text>
</comment>
<keyword evidence="2" id="KW-0963">Cytoplasm</keyword>
<comment type="cofactor">
    <cofactor evidence="2">
        <name>Mg(2+)</name>
        <dbReference type="ChEBI" id="CHEBI:18420"/>
    </cofactor>
</comment>
<evidence type="ECO:0000313" key="4">
    <source>
        <dbReference type="Proteomes" id="UP001172082"/>
    </source>
</evidence>
<feature type="binding site" evidence="2">
    <location>
        <begin position="11"/>
        <end position="16"/>
    </location>
    <ligand>
        <name>ATP</name>
        <dbReference type="ChEBI" id="CHEBI:30616"/>
    </ligand>
</feature>
<dbReference type="PANTHER" id="PTHR43210:SF5">
    <property type="entry name" value="DETHIOBIOTIN SYNTHETASE"/>
    <property type="match status" value="1"/>
</dbReference>
<name>A0ABT8KGP2_9BACT</name>
<dbReference type="EC" id="6.3.3.3" evidence="2"/>
<comment type="subcellular location">
    <subcellularLocation>
        <location evidence="2">Cytoplasm</location>
    </subcellularLocation>
</comment>
<comment type="subunit">
    <text evidence="2">Homodimer.</text>
</comment>
<comment type="pathway">
    <text evidence="2">Cofactor biosynthesis; biotin biosynthesis; biotin from 7,8-diaminononanoate: step 1/2.</text>
</comment>
<proteinExistence type="inferred from homology"/>
<evidence type="ECO:0000256" key="2">
    <source>
        <dbReference type="HAMAP-Rule" id="MF_00336"/>
    </source>
</evidence>
<dbReference type="NCBIfam" id="TIGR00347">
    <property type="entry name" value="bioD"/>
    <property type="match status" value="1"/>
</dbReference>
<protein>
    <recommendedName>
        <fullName evidence="2">ATP-dependent dethiobiotin synthetase BioD</fullName>
        <ecNumber evidence="2">6.3.3.3</ecNumber>
    </recommendedName>
    <alternativeName>
        <fullName evidence="2">DTB synthetase</fullName>
        <shortName evidence="2">DTBS</shortName>
    </alternativeName>
    <alternativeName>
        <fullName evidence="2">Dethiobiotin synthase</fullName>
    </alternativeName>
</protein>
<keyword evidence="1 2" id="KW-0093">Biotin biosynthesis</keyword>
<keyword evidence="2 3" id="KW-0436">Ligase</keyword>